<dbReference type="Proteomes" id="UP001529340">
    <property type="component" value="Unassembled WGS sequence"/>
</dbReference>
<dbReference type="RefSeq" id="WP_289608221.1">
    <property type="nucleotide sequence ID" value="NZ_JAUDCG010000044.1"/>
</dbReference>
<organism evidence="4 5">
    <name type="scientific">Amedibacillus dolichus</name>
    <dbReference type="NCBI Taxonomy" id="31971"/>
    <lineage>
        <taxon>Bacteria</taxon>
        <taxon>Bacillati</taxon>
        <taxon>Bacillota</taxon>
        <taxon>Erysipelotrichia</taxon>
        <taxon>Erysipelotrichales</taxon>
        <taxon>Erysipelotrichaceae</taxon>
        <taxon>Amedibacillus</taxon>
    </lineage>
</organism>
<evidence type="ECO:0000259" key="2">
    <source>
        <dbReference type="Pfam" id="PF07261"/>
    </source>
</evidence>
<reference evidence="4" key="1">
    <citation type="submission" date="2023-06" db="EMBL/GenBank/DDBJ databases">
        <title>Identification and characterization of horizontal gene transfer across gut microbiota members of farm animals based on homology search.</title>
        <authorList>
            <person name="Schwarzerova J."/>
            <person name="Nykrynova M."/>
            <person name="Jureckova K."/>
            <person name="Cejkova D."/>
            <person name="Rychlik I."/>
        </authorList>
    </citation>
    <scope>NUCLEOTIDE SEQUENCE</scope>
    <source>
        <strain evidence="4">ET39</strain>
    </source>
</reference>
<evidence type="ECO:0000313" key="5">
    <source>
        <dbReference type="Proteomes" id="UP001529340"/>
    </source>
</evidence>
<protein>
    <submittedName>
        <fullName evidence="4">DnaD domain protein</fullName>
    </submittedName>
</protein>
<reference evidence="4" key="2">
    <citation type="submission" date="2023-06" db="EMBL/GenBank/DDBJ databases">
        <authorList>
            <person name="Zeman M."/>
            <person name="Kubasova T."/>
            <person name="Jahodarova E."/>
            <person name="Nykrynova M."/>
            <person name="Rychlik I."/>
        </authorList>
    </citation>
    <scope>NUCLEOTIDE SEQUENCE</scope>
    <source>
        <strain evidence="4">ET39</strain>
    </source>
</reference>
<name>A0ABT7UDR8_9FIRM</name>
<evidence type="ECO:0000313" key="4">
    <source>
        <dbReference type="EMBL" id="MDM8157778.1"/>
    </source>
</evidence>
<dbReference type="EMBL" id="JAUDCG010000044">
    <property type="protein sequence ID" value="MDM8157778.1"/>
    <property type="molecule type" value="Genomic_DNA"/>
</dbReference>
<dbReference type="Gene3D" id="1.10.10.630">
    <property type="entry name" value="DnaD domain-like"/>
    <property type="match status" value="1"/>
</dbReference>
<sequence length="389" mass="44890">MKTEDSCKLEMNGQLDGEGLSSLRLLYAPLIGEEAVSLYQLLAVLAVSRRPITNHRLIVQLANMSIERFEQQRQILERHLLLKTFLDPKTNQYLYHILPVKSGNAFLRHEVFGRLYLRRMGKDAYEFAKLYFAEEHTDTKSYVELTASFSPDDPQWLQSSSDAFIRLRPSATQRAHPADGFDYERFLQGFERRFPPQLQTKEHLELIGELAQAHGIDALEMRKLVNQCINPRTKEFNVELLKKKARAKGRIIDDVPKDPYQASPVQFFRQLQPGIPISAADSRLIESLLVDYHLPKEVVNVLIEHVLARTDQSFPRSYVEKVASSWARLGIDTLEKAKAQAEKERSDKAYVPRQKTLPKWYGEVEDADVQEVDDQTIEQLQQRLGRQTE</sequence>
<evidence type="ECO:0000256" key="1">
    <source>
        <dbReference type="ARBA" id="ARBA00093462"/>
    </source>
</evidence>
<dbReference type="Pfam" id="PF07261">
    <property type="entry name" value="DnaB_2"/>
    <property type="match status" value="1"/>
</dbReference>
<gene>
    <name evidence="4" type="ORF">QUV96_09025</name>
</gene>
<evidence type="ECO:0000259" key="3">
    <source>
        <dbReference type="Pfam" id="PF25888"/>
    </source>
</evidence>
<dbReference type="Pfam" id="PF25888">
    <property type="entry name" value="WHD_DnaB"/>
    <property type="match status" value="1"/>
</dbReference>
<keyword evidence="5" id="KW-1185">Reference proteome</keyword>
<comment type="caution">
    <text evidence="4">The sequence shown here is derived from an EMBL/GenBank/DDBJ whole genome shotgun (WGS) entry which is preliminary data.</text>
</comment>
<proteinExistence type="inferred from homology"/>
<dbReference type="InterPro" id="IPR006343">
    <property type="entry name" value="DnaB/C_C"/>
</dbReference>
<comment type="similarity">
    <text evidence="1">Belongs to the DnaB/DnaD family.</text>
</comment>
<feature type="domain" description="Replicative helicase loading/DNA remodeling protein DnaB N-terminal winged helix" evidence="3">
    <location>
        <begin position="20"/>
        <end position="246"/>
    </location>
</feature>
<dbReference type="InterPro" id="IPR058660">
    <property type="entry name" value="WHD_DnaB"/>
</dbReference>
<accession>A0ABT7UDR8</accession>
<feature type="domain" description="DnaB/C C-terminal" evidence="2">
    <location>
        <begin position="274"/>
        <end position="340"/>
    </location>
</feature>
<dbReference type="InterPro" id="IPR034829">
    <property type="entry name" value="DnaD-like_sf"/>
</dbReference>